<dbReference type="Gene3D" id="3.40.50.2300">
    <property type="match status" value="1"/>
</dbReference>
<dbReference type="InterPro" id="IPR052893">
    <property type="entry name" value="TCS_response_regulator"/>
</dbReference>
<feature type="modified residue" description="4-aspartylphosphate" evidence="1">
    <location>
        <position position="61"/>
    </location>
</feature>
<evidence type="ECO:0000313" key="4">
    <source>
        <dbReference type="Proteomes" id="UP000289238"/>
    </source>
</evidence>
<dbReference type="SMART" id="SM00448">
    <property type="entry name" value="REC"/>
    <property type="match status" value="1"/>
</dbReference>
<dbReference type="PANTHER" id="PTHR44520">
    <property type="entry name" value="RESPONSE REGULATOR RCP1-RELATED"/>
    <property type="match status" value="1"/>
</dbReference>
<dbReference type="AlphaFoldDB" id="A0A4Q0PBG3"/>
<dbReference type="Proteomes" id="UP000289238">
    <property type="component" value="Unassembled WGS sequence"/>
</dbReference>
<dbReference type="EMBL" id="QOVM01000002">
    <property type="protein sequence ID" value="RXG23838.1"/>
    <property type="molecule type" value="Genomic_DNA"/>
</dbReference>
<keyword evidence="1" id="KW-0597">Phosphoprotein</keyword>
<dbReference type="InterPro" id="IPR011006">
    <property type="entry name" value="CheY-like_superfamily"/>
</dbReference>
<dbReference type="PANTHER" id="PTHR44520:SF1">
    <property type="entry name" value="TWO-COMPONENT SYSTEM REGULATORY PROTEIN"/>
    <property type="match status" value="1"/>
</dbReference>
<sequence length="136" mass="15954">MYSNHILSIEDNPRDVALMKRIFKKHIPEYNLMHICDGEEAISYLESESFKLALPKLILLDIKIPKLDGLEILKRFRAYKEYLNIPVVIFSSSDLKKDIKEAYEIGANSFLEKPKSYLELSKTLPVLIEYWIVYNK</sequence>
<protein>
    <submittedName>
        <fullName evidence="3">Response regulator receiver domain-containing protein</fullName>
    </submittedName>
</protein>
<dbReference type="InterPro" id="IPR001789">
    <property type="entry name" value="Sig_transdc_resp-reg_receiver"/>
</dbReference>
<gene>
    <name evidence="3" type="ORF">DSM00_1454</name>
</gene>
<dbReference type="PROSITE" id="PS50110">
    <property type="entry name" value="RESPONSE_REGULATORY"/>
    <property type="match status" value="1"/>
</dbReference>
<keyword evidence="4" id="KW-1185">Reference proteome</keyword>
<evidence type="ECO:0000313" key="3">
    <source>
        <dbReference type="EMBL" id="RXG23838.1"/>
    </source>
</evidence>
<dbReference type="GO" id="GO:0000160">
    <property type="term" value="P:phosphorelay signal transduction system"/>
    <property type="evidence" value="ECO:0007669"/>
    <property type="project" value="InterPro"/>
</dbReference>
<evidence type="ECO:0000256" key="1">
    <source>
        <dbReference type="PROSITE-ProRule" id="PRU00169"/>
    </source>
</evidence>
<reference evidence="3 4" key="1">
    <citation type="submission" date="2018-07" db="EMBL/GenBank/DDBJ databases">
        <title>Leeuwenhoekiella genomics.</title>
        <authorList>
            <person name="Tahon G."/>
            <person name="Willems A."/>
        </authorList>
    </citation>
    <scope>NUCLEOTIDE SEQUENCE [LARGE SCALE GENOMIC DNA]</scope>
    <source>
        <strain evidence="3 4">LMG 22550</strain>
    </source>
</reference>
<dbReference type="SUPFAM" id="SSF52172">
    <property type="entry name" value="CheY-like"/>
    <property type="match status" value="1"/>
</dbReference>
<accession>A0A4Q0PBG3</accession>
<evidence type="ECO:0000259" key="2">
    <source>
        <dbReference type="PROSITE" id="PS50110"/>
    </source>
</evidence>
<dbReference type="RefSeq" id="WP_128757338.1">
    <property type="nucleotide sequence ID" value="NZ_QOVM01000002.1"/>
</dbReference>
<organism evidence="3 4">
    <name type="scientific">Leeuwenhoekiella aequorea</name>
    <dbReference type="NCBI Taxonomy" id="283736"/>
    <lineage>
        <taxon>Bacteria</taxon>
        <taxon>Pseudomonadati</taxon>
        <taxon>Bacteroidota</taxon>
        <taxon>Flavobacteriia</taxon>
        <taxon>Flavobacteriales</taxon>
        <taxon>Flavobacteriaceae</taxon>
        <taxon>Leeuwenhoekiella</taxon>
    </lineage>
</organism>
<name>A0A4Q0PBG3_9FLAO</name>
<proteinExistence type="predicted"/>
<dbReference type="OrthoDB" id="7631574at2"/>
<dbReference type="Pfam" id="PF00072">
    <property type="entry name" value="Response_reg"/>
    <property type="match status" value="1"/>
</dbReference>
<feature type="domain" description="Response regulatory" evidence="2">
    <location>
        <begin position="5"/>
        <end position="128"/>
    </location>
</feature>
<dbReference type="CDD" id="cd17557">
    <property type="entry name" value="REC_Rcp-like"/>
    <property type="match status" value="1"/>
</dbReference>
<comment type="caution">
    <text evidence="3">The sequence shown here is derived from an EMBL/GenBank/DDBJ whole genome shotgun (WGS) entry which is preliminary data.</text>
</comment>